<dbReference type="GO" id="GO:0008270">
    <property type="term" value="F:zinc ion binding"/>
    <property type="evidence" value="ECO:0007669"/>
    <property type="project" value="UniProtKB-UniRule"/>
</dbReference>
<dbReference type="PANTHER" id="PTHR11002:SF76">
    <property type="entry name" value="CARBONIC ANHYDRASE"/>
    <property type="match status" value="1"/>
</dbReference>
<sequence>MAASSFPVLSRILSANAQWARDVSQVEPGFFEKSAQGQAPKVLWIGCADSRVPESVVAAAKPGEIFVHRNIANQVHLNDDSVLSVLTYAIMHLGVEHVVVAGHTNCGGAAAALSESTKAPSEATSPLARFLAPIVDVARKLNFGSPPPPDALDAVIAENVRQQLMRARSDILKQAWSEGKNVHVHGWVYELEHGTLKDLDISVGPRH</sequence>
<accession>A0A165CX43</accession>
<dbReference type="STRING" id="1314781.A0A165CX43"/>
<dbReference type="PANTHER" id="PTHR11002">
    <property type="entry name" value="CARBONIC ANHYDRASE"/>
    <property type="match status" value="1"/>
</dbReference>
<evidence type="ECO:0000313" key="9">
    <source>
        <dbReference type="EMBL" id="KZV83341.1"/>
    </source>
</evidence>
<dbReference type="InterPro" id="IPR036874">
    <property type="entry name" value="Carbonic_anhydrase_sf"/>
</dbReference>
<keyword evidence="4 7" id="KW-0862">Zinc</keyword>
<comment type="similarity">
    <text evidence="1 8">Belongs to the beta-class carbonic anhydrase family.</text>
</comment>
<feature type="binding site" evidence="7">
    <location>
        <position position="49"/>
    </location>
    <ligand>
        <name>Zn(2+)</name>
        <dbReference type="ChEBI" id="CHEBI:29105"/>
    </ligand>
</feature>
<dbReference type="AlphaFoldDB" id="A0A165CX43"/>
<dbReference type="GO" id="GO:0004089">
    <property type="term" value="F:carbonate dehydratase activity"/>
    <property type="evidence" value="ECO:0007669"/>
    <property type="project" value="UniProtKB-UniRule"/>
</dbReference>
<evidence type="ECO:0000256" key="8">
    <source>
        <dbReference type="RuleBase" id="RU003956"/>
    </source>
</evidence>
<dbReference type="CDD" id="cd00883">
    <property type="entry name" value="beta_CA_cladeA"/>
    <property type="match status" value="1"/>
</dbReference>
<dbReference type="InParanoid" id="A0A165CX43"/>
<comment type="cofactor">
    <cofactor evidence="7">
        <name>Zn(2+)</name>
        <dbReference type="ChEBI" id="CHEBI:29105"/>
    </cofactor>
    <text evidence="7">Binds 1 zinc ion per subunit.</text>
</comment>
<dbReference type="EC" id="4.2.1.1" evidence="2 8"/>
<feature type="binding site" evidence="7">
    <location>
        <position position="106"/>
    </location>
    <ligand>
        <name>Zn(2+)</name>
        <dbReference type="ChEBI" id="CHEBI:29105"/>
    </ligand>
</feature>
<evidence type="ECO:0000256" key="2">
    <source>
        <dbReference type="ARBA" id="ARBA00012925"/>
    </source>
</evidence>
<dbReference type="OrthoDB" id="10248475at2759"/>
<name>A0A165CX43_EXIGL</name>
<comment type="function">
    <text evidence="8">Reversible hydration of carbon dioxide.</text>
</comment>
<evidence type="ECO:0000256" key="5">
    <source>
        <dbReference type="ARBA" id="ARBA00023239"/>
    </source>
</evidence>
<keyword evidence="5 8" id="KW-0456">Lyase</keyword>
<dbReference type="GO" id="GO:0071244">
    <property type="term" value="P:cellular response to carbon dioxide"/>
    <property type="evidence" value="ECO:0007669"/>
    <property type="project" value="TreeGrafter"/>
</dbReference>
<dbReference type="FunCoup" id="A0A165CX43">
    <property type="interactions" value="319"/>
</dbReference>
<gene>
    <name evidence="9" type="ORF">EXIGLDRAFT_742161</name>
</gene>
<evidence type="ECO:0000256" key="7">
    <source>
        <dbReference type="PIRSR" id="PIRSR601765-1"/>
    </source>
</evidence>
<feature type="binding site" evidence="7">
    <location>
        <position position="47"/>
    </location>
    <ligand>
        <name>Zn(2+)</name>
        <dbReference type="ChEBI" id="CHEBI:29105"/>
    </ligand>
</feature>
<keyword evidence="10" id="KW-1185">Reference proteome</keyword>
<proteinExistence type="inferred from homology"/>
<dbReference type="SMART" id="SM00947">
    <property type="entry name" value="Pro_CA"/>
    <property type="match status" value="1"/>
</dbReference>
<reference evidence="9 10" key="1">
    <citation type="journal article" date="2016" name="Mol. Biol. Evol.">
        <title>Comparative Genomics of Early-Diverging Mushroom-Forming Fungi Provides Insights into the Origins of Lignocellulose Decay Capabilities.</title>
        <authorList>
            <person name="Nagy L.G."/>
            <person name="Riley R."/>
            <person name="Tritt A."/>
            <person name="Adam C."/>
            <person name="Daum C."/>
            <person name="Floudas D."/>
            <person name="Sun H."/>
            <person name="Yadav J.S."/>
            <person name="Pangilinan J."/>
            <person name="Larsson K.H."/>
            <person name="Matsuura K."/>
            <person name="Barry K."/>
            <person name="Labutti K."/>
            <person name="Kuo R."/>
            <person name="Ohm R.A."/>
            <person name="Bhattacharya S.S."/>
            <person name="Shirouzu T."/>
            <person name="Yoshinaga Y."/>
            <person name="Martin F.M."/>
            <person name="Grigoriev I.V."/>
            <person name="Hibbett D.S."/>
        </authorList>
    </citation>
    <scope>NUCLEOTIDE SEQUENCE [LARGE SCALE GENOMIC DNA]</scope>
    <source>
        <strain evidence="9 10">HHB12029</strain>
    </source>
</reference>
<dbReference type="Gene3D" id="3.40.1050.10">
    <property type="entry name" value="Carbonic anhydrase"/>
    <property type="match status" value="1"/>
</dbReference>
<keyword evidence="3 7" id="KW-0479">Metal-binding</keyword>
<comment type="catalytic activity">
    <reaction evidence="6 8">
        <text>hydrogencarbonate + H(+) = CO2 + H2O</text>
        <dbReference type="Rhea" id="RHEA:10748"/>
        <dbReference type="ChEBI" id="CHEBI:15377"/>
        <dbReference type="ChEBI" id="CHEBI:15378"/>
        <dbReference type="ChEBI" id="CHEBI:16526"/>
        <dbReference type="ChEBI" id="CHEBI:17544"/>
        <dbReference type="EC" id="4.2.1.1"/>
    </reaction>
</comment>
<feature type="binding site" evidence="7">
    <location>
        <position position="103"/>
    </location>
    <ligand>
        <name>Zn(2+)</name>
        <dbReference type="ChEBI" id="CHEBI:29105"/>
    </ligand>
</feature>
<evidence type="ECO:0000256" key="6">
    <source>
        <dbReference type="ARBA" id="ARBA00048348"/>
    </source>
</evidence>
<evidence type="ECO:0000256" key="4">
    <source>
        <dbReference type="ARBA" id="ARBA00022833"/>
    </source>
</evidence>
<dbReference type="Proteomes" id="UP000077266">
    <property type="component" value="Unassembled WGS sequence"/>
</dbReference>
<protein>
    <recommendedName>
        <fullName evidence="2 8">Carbonic anhydrase</fullName>
        <ecNumber evidence="2 8">4.2.1.1</ecNumber>
    </recommendedName>
    <alternativeName>
        <fullName evidence="8">Carbonate dehydratase</fullName>
    </alternativeName>
</protein>
<dbReference type="InterPro" id="IPR001765">
    <property type="entry name" value="Carbonic_anhydrase"/>
</dbReference>
<evidence type="ECO:0000313" key="10">
    <source>
        <dbReference type="Proteomes" id="UP000077266"/>
    </source>
</evidence>
<dbReference type="SUPFAM" id="SSF53056">
    <property type="entry name" value="beta-carbonic anhydrase, cab"/>
    <property type="match status" value="1"/>
</dbReference>
<evidence type="ECO:0000256" key="1">
    <source>
        <dbReference type="ARBA" id="ARBA00006217"/>
    </source>
</evidence>
<evidence type="ECO:0000256" key="3">
    <source>
        <dbReference type="ARBA" id="ARBA00022723"/>
    </source>
</evidence>
<organism evidence="9 10">
    <name type="scientific">Exidia glandulosa HHB12029</name>
    <dbReference type="NCBI Taxonomy" id="1314781"/>
    <lineage>
        <taxon>Eukaryota</taxon>
        <taxon>Fungi</taxon>
        <taxon>Dikarya</taxon>
        <taxon>Basidiomycota</taxon>
        <taxon>Agaricomycotina</taxon>
        <taxon>Agaricomycetes</taxon>
        <taxon>Auriculariales</taxon>
        <taxon>Exidiaceae</taxon>
        <taxon>Exidia</taxon>
    </lineage>
</organism>
<dbReference type="Pfam" id="PF00484">
    <property type="entry name" value="Pro_CA"/>
    <property type="match status" value="1"/>
</dbReference>
<dbReference type="EMBL" id="KV426277">
    <property type="protein sequence ID" value="KZV83341.1"/>
    <property type="molecule type" value="Genomic_DNA"/>
</dbReference>
<dbReference type="GO" id="GO:0034599">
    <property type="term" value="P:cellular response to oxidative stress"/>
    <property type="evidence" value="ECO:0007669"/>
    <property type="project" value="TreeGrafter"/>
</dbReference>